<sequence length="337" mass="37661">MDFVSIQVSSGFTSACALIVFTSQMKNLLGIKAEGPTFLKMWTSIFQEIHHINWNDCFMGVGCIVFLLTLRFIGTLRSNKILWIFGISRNALAVGICLYIGYWSKSSGKNLFTLSGYIPAGLPEIKLPDFSIENQSFIELIQEMSSGLIVIPLMALLETYSACKAFAEGQSIDVTQELITNGVSNILNSFFQGYRINGGLTRSAINKASGARTQMSNFYIGFVVVISLLYLTPYFAYIPKSCLAAVLISAVIFMVQYKVIKPLWRSKKLDLIPGFAALLGCLIFPLHIGVFIGIGVDFIYLFYRFARPSIKVQVLKVSYSLHFRKIKNLKFLVPNKH</sequence>
<keyword evidence="4 5" id="KW-0472">Membrane</keyword>
<evidence type="ECO:0000259" key="6">
    <source>
        <dbReference type="Pfam" id="PF00916"/>
    </source>
</evidence>
<dbReference type="OMA" id="RSINCEH"/>
<evidence type="ECO:0000256" key="3">
    <source>
        <dbReference type="ARBA" id="ARBA00022989"/>
    </source>
</evidence>
<feature type="transmembrane region" description="Helical" evidence="5">
    <location>
        <begin position="80"/>
        <end position="102"/>
    </location>
</feature>
<feature type="transmembrane region" description="Helical" evidence="5">
    <location>
        <begin position="272"/>
        <end position="303"/>
    </location>
</feature>
<reference evidence="8" key="1">
    <citation type="submission" date="2013-02" db="EMBL/GenBank/DDBJ databases">
        <authorList>
            <person name="Hughes D."/>
        </authorList>
    </citation>
    <scope>NUCLEOTIDE SEQUENCE</scope>
    <source>
        <strain>Durham</strain>
        <strain evidence="8">NC isolate 2 -- Noor lab</strain>
    </source>
</reference>
<dbReference type="InterPro" id="IPR011547">
    <property type="entry name" value="SLC26A/SulP_dom"/>
</dbReference>
<dbReference type="EMBL" id="CAQQ02115994">
    <property type="status" value="NOT_ANNOTATED_CDS"/>
    <property type="molecule type" value="Genomic_DNA"/>
</dbReference>
<feature type="transmembrane region" description="Helical" evidence="5">
    <location>
        <begin position="243"/>
        <end position="260"/>
    </location>
</feature>
<feature type="domain" description="SLC26A/SulP transporter" evidence="6">
    <location>
        <begin position="1"/>
        <end position="272"/>
    </location>
</feature>
<dbReference type="Proteomes" id="UP000015102">
    <property type="component" value="Unassembled WGS sequence"/>
</dbReference>
<dbReference type="AlphaFoldDB" id="T1GGA7"/>
<dbReference type="Pfam" id="PF00916">
    <property type="entry name" value="Sulfate_transp"/>
    <property type="match status" value="1"/>
</dbReference>
<evidence type="ECO:0000313" key="8">
    <source>
        <dbReference type="Proteomes" id="UP000015102"/>
    </source>
</evidence>
<keyword evidence="3 5" id="KW-1133">Transmembrane helix</keyword>
<feature type="transmembrane region" description="Helical" evidence="5">
    <location>
        <begin position="217"/>
        <end position="237"/>
    </location>
</feature>
<evidence type="ECO:0000256" key="4">
    <source>
        <dbReference type="ARBA" id="ARBA00023136"/>
    </source>
</evidence>
<evidence type="ECO:0000256" key="1">
    <source>
        <dbReference type="ARBA" id="ARBA00004141"/>
    </source>
</evidence>
<feature type="transmembrane region" description="Helical" evidence="5">
    <location>
        <begin position="52"/>
        <end position="74"/>
    </location>
</feature>
<organism evidence="7 8">
    <name type="scientific">Megaselia scalaris</name>
    <name type="common">Humpbacked fly</name>
    <name type="synonym">Phora scalaris</name>
    <dbReference type="NCBI Taxonomy" id="36166"/>
    <lineage>
        <taxon>Eukaryota</taxon>
        <taxon>Metazoa</taxon>
        <taxon>Ecdysozoa</taxon>
        <taxon>Arthropoda</taxon>
        <taxon>Hexapoda</taxon>
        <taxon>Insecta</taxon>
        <taxon>Pterygota</taxon>
        <taxon>Neoptera</taxon>
        <taxon>Endopterygota</taxon>
        <taxon>Diptera</taxon>
        <taxon>Brachycera</taxon>
        <taxon>Muscomorpha</taxon>
        <taxon>Platypezoidea</taxon>
        <taxon>Phoridae</taxon>
        <taxon>Megaseliini</taxon>
        <taxon>Megaselia</taxon>
    </lineage>
</organism>
<keyword evidence="8" id="KW-1185">Reference proteome</keyword>
<proteinExistence type="predicted"/>
<dbReference type="PANTHER" id="PTHR11814">
    <property type="entry name" value="SULFATE TRANSPORTER"/>
    <property type="match status" value="1"/>
</dbReference>
<comment type="subcellular location">
    <subcellularLocation>
        <location evidence="1">Membrane</location>
        <topology evidence="1">Multi-pass membrane protein</topology>
    </subcellularLocation>
</comment>
<evidence type="ECO:0000313" key="7">
    <source>
        <dbReference type="EnsemblMetazoa" id="MESCA002421-PA"/>
    </source>
</evidence>
<evidence type="ECO:0000256" key="2">
    <source>
        <dbReference type="ARBA" id="ARBA00022692"/>
    </source>
</evidence>
<dbReference type="GO" id="GO:0016020">
    <property type="term" value="C:membrane"/>
    <property type="evidence" value="ECO:0007669"/>
    <property type="project" value="UniProtKB-SubCell"/>
</dbReference>
<dbReference type="GO" id="GO:0055085">
    <property type="term" value="P:transmembrane transport"/>
    <property type="evidence" value="ECO:0007669"/>
    <property type="project" value="InterPro"/>
</dbReference>
<dbReference type="STRING" id="36166.T1GGA7"/>
<evidence type="ECO:0000256" key="5">
    <source>
        <dbReference type="SAM" id="Phobius"/>
    </source>
</evidence>
<accession>T1GGA7</accession>
<dbReference type="EnsemblMetazoa" id="MESCA002421-RA">
    <property type="protein sequence ID" value="MESCA002421-PA"/>
    <property type="gene ID" value="MESCA002421"/>
</dbReference>
<dbReference type="InterPro" id="IPR001902">
    <property type="entry name" value="SLC26A/SulP_fam"/>
</dbReference>
<protein>
    <recommendedName>
        <fullName evidence="6">SLC26A/SulP transporter domain-containing protein</fullName>
    </recommendedName>
</protein>
<dbReference type="HOGENOM" id="CLU_824619_0_0_1"/>
<reference evidence="7" key="2">
    <citation type="submission" date="2015-06" db="UniProtKB">
        <authorList>
            <consortium name="EnsemblMetazoa"/>
        </authorList>
    </citation>
    <scope>IDENTIFICATION</scope>
</reference>
<keyword evidence="2 5" id="KW-0812">Transmembrane</keyword>
<name>T1GGA7_MEGSC</name>